<dbReference type="OrthoDB" id="1925875at2759"/>
<dbReference type="SMART" id="SM00128">
    <property type="entry name" value="IPPc"/>
    <property type="match status" value="1"/>
</dbReference>
<dbReference type="Pfam" id="PF22669">
    <property type="entry name" value="Exo_endo_phos2"/>
    <property type="match status" value="1"/>
</dbReference>
<keyword evidence="2" id="KW-0378">Hydrolase</keyword>
<comment type="similarity">
    <text evidence="1">Belongs to the inositol polyphosphate 5-phosphatase family.</text>
</comment>
<sequence>MERCVLCCRIFVATWNVGGNTPSNGLELEDFSQVEGSSDIYVLEYDVVHLFLTLLVSGNRSFKCRKCSAVLVIEDNEPAGKWFALINRALNRPHNDGKRFTNYSSSCWSHGSRLPNNNSKDPKSQSGLHFFQKPSLKVRSRNFRVDSSLLKTCNCTLESSASERWRSKQLHDTIKFEALSLCCESSSEDDCFSIPYIGSSPGEMGYCLVKSKQMVGIFLSVWVLNELVEHIGHLRVSCIGRGIMGCLGNKVSSMYMLLHCSHSAGELISTQSLFQVFEHVQGNDCEYNRFKGQPVTGHRDEDSRASNFFGIPQRDDINKPVIAPNELLLRMHAVTWLQGRRRAMSSGGMLMWPRSLKSHNSPRFARKQVVESQKESLIMSMFIRAIWLGDLNYRVALSYDETKLLLEDNDWDSLLEKDQLKIEREAGRVFKEWNEGRIFFAPTYKYSHNSDSYAGETVKSRKKRRNPAWYVHLSHAEVEMRKNSTKFWKGYSTAGTGREFDDYIPQRHSFYELRIEAQQL</sequence>
<comment type="caution">
    <text evidence="4">The sequence shown here is derived from an EMBL/GenBank/DDBJ whole genome shotgun (WGS) entry which is preliminary data.</text>
</comment>
<evidence type="ECO:0000259" key="3">
    <source>
        <dbReference type="SMART" id="SM00128"/>
    </source>
</evidence>
<dbReference type="GO" id="GO:0046856">
    <property type="term" value="P:phosphatidylinositol dephosphorylation"/>
    <property type="evidence" value="ECO:0007669"/>
    <property type="project" value="InterPro"/>
</dbReference>
<protein>
    <recommendedName>
        <fullName evidence="3">Inositol polyphosphate-related phosphatase domain-containing protein</fullName>
    </recommendedName>
</protein>
<organism evidence="4 5">
    <name type="scientific">Tetracentron sinense</name>
    <name type="common">Spur-leaf</name>
    <dbReference type="NCBI Taxonomy" id="13715"/>
    <lineage>
        <taxon>Eukaryota</taxon>
        <taxon>Viridiplantae</taxon>
        <taxon>Streptophyta</taxon>
        <taxon>Embryophyta</taxon>
        <taxon>Tracheophyta</taxon>
        <taxon>Spermatophyta</taxon>
        <taxon>Magnoliopsida</taxon>
        <taxon>Trochodendrales</taxon>
        <taxon>Trochodendraceae</taxon>
        <taxon>Tetracentron</taxon>
    </lineage>
</organism>
<dbReference type="Gene3D" id="3.60.10.10">
    <property type="entry name" value="Endonuclease/exonuclease/phosphatase"/>
    <property type="match status" value="2"/>
</dbReference>
<dbReference type="GO" id="GO:0034485">
    <property type="term" value="F:phosphatidylinositol-3,4,5-trisphosphate 5-phosphatase activity"/>
    <property type="evidence" value="ECO:0007669"/>
    <property type="project" value="TreeGrafter"/>
</dbReference>
<dbReference type="AlphaFoldDB" id="A0A835DP50"/>
<dbReference type="InterPro" id="IPR000300">
    <property type="entry name" value="IPPc"/>
</dbReference>
<feature type="domain" description="Inositol polyphosphate-related phosphatase" evidence="3">
    <location>
        <begin position="213"/>
        <end position="495"/>
    </location>
</feature>
<accession>A0A835DP50</accession>
<dbReference type="OMA" id="RILWHGF"/>
<dbReference type="Proteomes" id="UP000655225">
    <property type="component" value="Unassembled WGS sequence"/>
</dbReference>
<name>A0A835DP50_TETSI</name>
<keyword evidence="5" id="KW-1185">Reference proteome</keyword>
<dbReference type="PANTHER" id="PTHR45666">
    <property type="entry name" value="TYPE IV INOSITOL POLYPHOSPHATE 5-PHOSPHATASE 9"/>
    <property type="match status" value="1"/>
</dbReference>
<dbReference type="InterPro" id="IPR036691">
    <property type="entry name" value="Endo/exonu/phosph_ase_sf"/>
</dbReference>
<dbReference type="GO" id="GO:0004439">
    <property type="term" value="F:phosphatidylinositol-4,5-bisphosphate 5-phosphatase activity"/>
    <property type="evidence" value="ECO:0007669"/>
    <property type="project" value="TreeGrafter"/>
</dbReference>
<dbReference type="InterPro" id="IPR045849">
    <property type="entry name" value="IP5P_plant"/>
</dbReference>
<evidence type="ECO:0000256" key="2">
    <source>
        <dbReference type="ARBA" id="ARBA00022801"/>
    </source>
</evidence>
<dbReference type="PANTHER" id="PTHR45666:SF3">
    <property type="entry name" value="TYPE I INOSITOL POLYPHOSPHATE 5-PHOSPHATASE 5"/>
    <property type="match status" value="1"/>
</dbReference>
<dbReference type="GO" id="GO:0004445">
    <property type="term" value="F:inositol-polyphosphate 5-phosphatase activity"/>
    <property type="evidence" value="ECO:0007669"/>
    <property type="project" value="InterPro"/>
</dbReference>
<proteinExistence type="inferred from homology"/>
<dbReference type="EMBL" id="JABCRI010000002">
    <property type="protein sequence ID" value="KAF8411493.1"/>
    <property type="molecule type" value="Genomic_DNA"/>
</dbReference>
<evidence type="ECO:0000313" key="4">
    <source>
        <dbReference type="EMBL" id="KAF8411493.1"/>
    </source>
</evidence>
<reference evidence="4 5" key="1">
    <citation type="submission" date="2020-04" db="EMBL/GenBank/DDBJ databases">
        <title>Plant Genome Project.</title>
        <authorList>
            <person name="Zhang R.-G."/>
        </authorList>
    </citation>
    <scope>NUCLEOTIDE SEQUENCE [LARGE SCALE GENOMIC DNA]</scope>
    <source>
        <strain evidence="4">YNK0</strain>
        <tissue evidence="4">Leaf</tissue>
    </source>
</reference>
<evidence type="ECO:0000256" key="1">
    <source>
        <dbReference type="ARBA" id="ARBA00010768"/>
    </source>
</evidence>
<dbReference type="SUPFAM" id="SSF56219">
    <property type="entry name" value="DNase I-like"/>
    <property type="match status" value="1"/>
</dbReference>
<gene>
    <name evidence="4" type="ORF">HHK36_004045</name>
</gene>
<evidence type="ECO:0000313" key="5">
    <source>
        <dbReference type="Proteomes" id="UP000655225"/>
    </source>
</evidence>